<evidence type="ECO:0000313" key="2">
    <source>
        <dbReference type="EMBL" id="MEJ5196743.1"/>
    </source>
</evidence>
<dbReference type="Proteomes" id="UP001373196">
    <property type="component" value="Unassembled WGS sequence"/>
</dbReference>
<evidence type="ECO:0000313" key="3">
    <source>
        <dbReference type="Proteomes" id="UP001373196"/>
    </source>
</evidence>
<reference evidence="2" key="1">
    <citation type="submission" date="2024-03" db="EMBL/GenBank/DDBJ databases">
        <authorList>
            <person name="Plomp N."/>
            <person name="Harmsen H.J."/>
        </authorList>
    </citation>
    <scope>NUCLEOTIDE SEQUENCE</scope>
    <source>
        <strain evidence="2">HTF-128</strain>
    </source>
</reference>
<protein>
    <submittedName>
        <fullName evidence="2">DUF4422 domain-containing protein</fullName>
    </submittedName>
</protein>
<name>A0AB35Y839_9FIRM</name>
<sequence length="243" mass="29124">MEIYVIAHKDFSRKYIDGIRKVLLVGANRNQPGSYDYKDNCGNDNISDKNKNFCELTGLYWIWKHSHADIVGLEHYRRYFACSRIKHIPLSEKAIQDILSEHDMIVPRKRKYDGYTCKKQFAKWHKSEVWDECCHLLKRKYPEYAVCFENLEKRKSGYAYNMFIASKTIIDSYCEWLFDVLFELDRIVDLSQYSDYNQRMWGFLSERLFNVWIMKNNIDVYEEPVLFFDEASWFNTLLGSLKA</sequence>
<dbReference type="AlphaFoldDB" id="A0AB35Y839"/>
<comment type="caution">
    <text evidence="2">The sequence shown here is derived from an EMBL/GenBank/DDBJ whole genome shotgun (WGS) entry which is preliminary data.</text>
</comment>
<dbReference type="Pfam" id="PF14393">
    <property type="entry name" value="DUF4422"/>
    <property type="match status" value="1"/>
</dbReference>
<dbReference type="EMBL" id="JBBFGL010000012">
    <property type="protein sequence ID" value="MEJ5196743.1"/>
    <property type="molecule type" value="Genomic_DNA"/>
</dbReference>
<gene>
    <name evidence="2" type="ORF">WF834_11305</name>
</gene>
<organism evidence="2 3">
    <name type="scientific">Faecalibacterium wellingii</name>
    <dbReference type="NCBI Taxonomy" id="2929491"/>
    <lineage>
        <taxon>Bacteria</taxon>
        <taxon>Bacillati</taxon>
        <taxon>Bacillota</taxon>
        <taxon>Clostridia</taxon>
        <taxon>Eubacteriales</taxon>
        <taxon>Oscillospiraceae</taxon>
        <taxon>Faecalibacterium</taxon>
    </lineage>
</organism>
<accession>A0AB35Y839</accession>
<evidence type="ECO:0000259" key="1">
    <source>
        <dbReference type="Pfam" id="PF14393"/>
    </source>
</evidence>
<dbReference type="RefSeq" id="WP_339395998.1">
    <property type="nucleotide sequence ID" value="NZ_JBBFGL010000012.1"/>
</dbReference>
<feature type="domain" description="DUF4422" evidence="1">
    <location>
        <begin position="3"/>
        <end position="216"/>
    </location>
</feature>
<dbReference type="InterPro" id="IPR025536">
    <property type="entry name" value="DUF4422"/>
</dbReference>
<proteinExistence type="predicted"/>